<comment type="caution">
    <text evidence="1">The sequence shown here is derived from an EMBL/GenBank/DDBJ whole genome shotgun (WGS) entry which is preliminary data.</text>
</comment>
<sequence length="42" mass="4563">MIYVRPIAMTDPARPAGALPLAGGPCWFDRVELLERGRAPVV</sequence>
<organism evidence="1 2">
    <name type="scientific">Cereibacter changlensis</name>
    <dbReference type="NCBI Taxonomy" id="402884"/>
    <lineage>
        <taxon>Bacteria</taxon>
        <taxon>Pseudomonadati</taxon>
        <taxon>Pseudomonadota</taxon>
        <taxon>Alphaproteobacteria</taxon>
        <taxon>Rhodobacterales</taxon>
        <taxon>Paracoccaceae</taxon>
        <taxon>Cereibacter</taxon>
    </lineage>
</organism>
<gene>
    <name evidence="1" type="ORF">FAZ78_15845</name>
</gene>
<protein>
    <submittedName>
        <fullName evidence="1">Dihydropteroate synthase</fullName>
    </submittedName>
</protein>
<dbReference type="AlphaFoldDB" id="A0A4U0YSQ2"/>
<accession>A0A4U0YSQ2</accession>
<dbReference type="EMBL" id="SWAU01000165">
    <property type="protein sequence ID" value="TKA95620.1"/>
    <property type="molecule type" value="Genomic_DNA"/>
</dbReference>
<reference evidence="1 2" key="1">
    <citation type="submission" date="2019-04" db="EMBL/GenBank/DDBJ databases">
        <title>Crypto-aerobic microbial life in anoxic (sulfidic) marine sediments.</title>
        <authorList>
            <person name="Bhattacharya S."/>
            <person name="Roy C."/>
            <person name="Mondal N."/>
            <person name="Sarkar J."/>
            <person name="Mandal S."/>
            <person name="Rameez M.J."/>
            <person name="Ghosh W."/>
        </authorList>
    </citation>
    <scope>NUCLEOTIDE SEQUENCE [LARGE SCALE GENOMIC DNA]</scope>
    <source>
        <strain evidence="1 2">SBBC</strain>
    </source>
</reference>
<evidence type="ECO:0000313" key="1">
    <source>
        <dbReference type="EMBL" id="TKA95620.1"/>
    </source>
</evidence>
<feature type="non-terminal residue" evidence="1">
    <location>
        <position position="42"/>
    </location>
</feature>
<evidence type="ECO:0000313" key="2">
    <source>
        <dbReference type="Proteomes" id="UP000306340"/>
    </source>
</evidence>
<dbReference type="Proteomes" id="UP000306340">
    <property type="component" value="Unassembled WGS sequence"/>
</dbReference>
<name>A0A4U0YSQ2_9RHOB</name>
<proteinExistence type="predicted"/>